<proteinExistence type="predicted"/>
<dbReference type="AlphaFoldDB" id="A0A821RQF8"/>
<dbReference type="GO" id="GO:0008146">
    <property type="term" value="F:sulfotransferase activity"/>
    <property type="evidence" value="ECO:0007669"/>
    <property type="project" value="InterPro"/>
</dbReference>
<evidence type="ECO:0000313" key="3">
    <source>
        <dbReference type="Proteomes" id="UP000663880"/>
    </source>
</evidence>
<dbReference type="InterPro" id="IPR027417">
    <property type="entry name" value="P-loop_NTPase"/>
</dbReference>
<dbReference type="InterPro" id="IPR000863">
    <property type="entry name" value="Sulfotransferase_dom"/>
</dbReference>
<comment type="caution">
    <text evidence="2">The sequence shown here is derived from an EMBL/GenBank/DDBJ whole genome shotgun (WGS) entry which is preliminary data.</text>
</comment>
<dbReference type="Gene3D" id="3.40.50.300">
    <property type="entry name" value="P-loop containing nucleotide triphosphate hydrolases"/>
    <property type="match status" value="1"/>
</dbReference>
<feature type="domain" description="Sulfotransferase" evidence="1">
    <location>
        <begin position="1"/>
        <end position="60"/>
    </location>
</feature>
<keyword evidence="3" id="KW-1185">Reference proteome</keyword>
<dbReference type="Pfam" id="PF00685">
    <property type="entry name" value="Sulfotransfer_1"/>
    <property type="match status" value="1"/>
</dbReference>
<dbReference type="Proteomes" id="UP000663880">
    <property type="component" value="Unassembled WGS sequence"/>
</dbReference>
<dbReference type="EMBL" id="CAJOBZ010000014">
    <property type="protein sequence ID" value="CAF4843666.1"/>
    <property type="molecule type" value="Genomic_DNA"/>
</dbReference>
<sequence length="70" mass="8098">MSTDLPATLRRLFSFLGKQYTDTQIQGLCDHLSVEKFKKNDAVNGEKLYNNIQSNLDKREFKGPQSYSRL</sequence>
<evidence type="ECO:0000259" key="1">
    <source>
        <dbReference type="Pfam" id="PF00685"/>
    </source>
</evidence>
<protein>
    <recommendedName>
        <fullName evidence="1">Sulfotransferase domain-containing protein</fullName>
    </recommendedName>
</protein>
<reference evidence="2" key="1">
    <citation type="submission" date="2021-02" db="EMBL/GenBank/DDBJ databases">
        <authorList>
            <person name="Steward A R."/>
        </authorList>
    </citation>
    <scope>NUCLEOTIDE SEQUENCE</scope>
</reference>
<accession>A0A821RQF8</accession>
<name>A0A821RQF8_9NEOP</name>
<dbReference type="OrthoDB" id="205623at2759"/>
<evidence type="ECO:0000313" key="2">
    <source>
        <dbReference type="EMBL" id="CAF4843666.1"/>
    </source>
</evidence>
<gene>
    <name evidence="2" type="ORF">PMACD_LOCUS6412</name>
</gene>
<dbReference type="SUPFAM" id="SSF52540">
    <property type="entry name" value="P-loop containing nucleoside triphosphate hydrolases"/>
    <property type="match status" value="1"/>
</dbReference>
<organism evidence="2 3">
    <name type="scientific">Pieris macdunnoughi</name>
    <dbReference type="NCBI Taxonomy" id="345717"/>
    <lineage>
        <taxon>Eukaryota</taxon>
        <taxon>Metazoa</taxon>
        <taxon>Ecdysozoa</taxon>
        <taxon>Arthropoda</taxon>
        <taxon>Hexapoda</taxon>
        <taxon>Insecta</taxon>
        <taxon>Pterygota</taxon>
        <taxon>Neoptera</taxon>
        <taxon>Endopterygota</taxon>
        <taxon>Lepidoptera</taxon>
        <taxon>Glossata</taxon>
        <taxon>Ditrysia</taxon>
        <taxon>Papilionoidea</taxon>
        <taxon>Pieridae</taxon>
        <taxon>Pierinae</taxon>
        <taxon>Pieris</taxon>
    </lineage>
</organism>